<dbReference type="GO" id="GO:0006574">
    <property type="term" value="P:L-valine catabolic process"/>
    <property type="evidence" value="ECO:0007669"/>
    <property type="project" value="UniProtKB-UniRule"/>
</dbReference>
<dbReference type="InterPro" id="IPR045004">
    <property type="entry name" value="ECH_dom"/>
</dbReference>
<keyword evidence="1 2" id="KW-0378">Hydrolase</keyword>
<dbReference type="EC" id="3.1.2.4" evidence="2"/>
<organism evidence="4 5">
    <name type="scientific">Zingiber officinale</name>
    <name type="common">Ginger</name>
    <name type="synonym">Amomum zingiber</name>
    <dbReference type="NCBI Taxonomy" id="94328"/>
    <lineage>
        <taxon>Eukaryota</taxon>
        <taxon>Viridiplantae</taxon>
        <taxon>Streptophyta</taxon>
        <taxon>Embryophyta</taxon>
        <taxon>Tracheophyta</taxon>
        <taxon>Spermatophyta</taxon>
        <taxon>Magnoliopsida</taxon>
        <taxon>Liliopsida</taxon>
        <taxon>Zingiberales</taxon>
        <taxon>Zingiberaceae</taxon>
        <taxon>Zingiber</taxon>
    </lineage>
</organism>
<evidence type="ECO:0000259" key="3">
    <source>
        <dbReference type="Pfam" id="PF16113"/>
    </source>
</evidence>
<dbReference type="Proteomes" id="UP000734854">
    <property type="component" value="Unassembled WGS sequence"/>
</dbReference>
<proteinExistence type="inferred from homology"/>
<dbReference type="AlphaFoldDB" id="A0A8J5KXQ5"/>
<dbReference type="PANTHER" id="PTHR43176">
    <property type="entry name" value="3-HYDROXYISOBUTYRYL-COA HYDROLASE-RELATED"/>
    <property type="match status" value="1"/>
</dbReference>
<dbReference type="CDD" id="cd06558">
    <property type="entry name" value="crotonase-like"/>
    <property type="match status" value="1"/>
</dbReference>
<sequence length="418" mass="46749">MPVSCGQSVKVVGGRHLAMEVSNYTRRIERGDEMCCGVAAERERSRHSSSCRLLPSGNDGATEISDTLACGRHDVLQLSEEFQKLENDPTVKLVIVKANGKVFCAGGDVIEYYRCSLTGEWALATQIYQKQLTLDYQVATYTMPLVFLINGAVMGGGAGLSMNARYRVVTENTVFAILPEAAIGYYPDVGASYFLSKLPGFLGEYLGLTGARLNGAEMVACGLATHFVPSKNLILLEKSLYEVDVVEPNTIQGIISKYTQPLLLKEDSVLHRLDVINHFFSKQTVEEILSSLEHENATLKEEWITKSIRSMKAASPINLKIFLMSVNYLLSSFSLFLRVRKGRFEPLEECLIRDSKICAHSFRRTVSNDSLEWEPSKLELVSNDMVEKYLTKIPEIEGWKELQLPPRDMREKGLRAKL</sequence>
<feature type="domain" description="Enoyl-CoA hydratase/isomerase" evidence="3">
    <location>
        <begin position="76"/>
        <end position="389"/>
    </location>
</feature>
<protein>
    <recommendedName>
        <fullName evidence="2">3-hydroxyisobutyryl-CoA hydrolase</fullName>
        <shortName evidence="2">HIB-CoA hydrolase</shortName>
        <shortName evidence="2">HIBYL-CoA-H</shortName>
        <ecNumber evidence="2">3.1.2.4</ecNumber>
    </recommendedName>
    <alternativeName>
        <fullName evidence="2">3-hydroxyisobutyryl-coenzyme A hydrolase</fullName>
    </alternativeName>
</protein>
<comment type="catalytic activity">
    <reaction evidence="2">
        <text>3-hydroxy-2-methylpropanoyl-CoA + H2O = 3-hydroxy-2-methylpropanoate + CoA + H(+)</text>
        <dbReference type="Rhea" id="RHEA:20888"/>
        <dbReference type="ChEBI" id="CHEBI:11805"/>
        <dbReference type="ChEBI" id="CHEBI:15377"/>
        <dbReference type="ChEBI" id="CHEBI:15378"/>
        <dbReference type="ChEBI" id="CHEBI:57287"/>
        <dbReference type="ChEBI" id="CHEBI:57340"/>
        <dbReference type="EC" id="3.1.2.4"/>
    </reaction>
</comment>
<keyword evidence="5" id="KW-1185">Reference proteome</keyword>
<name>A0A8J5KXQ5_ZINOF</name>
<dbReference type="PANTHER" id="PTHR43176:SF6">
    <property type="entry name" value="3-HYDROXYISOBUTYRYL-COA HYDROLASE"/>
    <property type="match status" value="1"/>
</dbReference>
<dbReference type="Pfam" id="PF16113">
    <property type="entry name" value="ECH_2"/>
    <property type="match status" value="1"/>
</dbReference>
<dbReference type="EMBL" id="JACMSC010000011">
    <property type="protein sequence ID" value="KAG6500274.1"/>
    <property type="molecule type" value="Genomic_DNA"/>
</dbReference>
<reference evidence="4 5" key="1">
    <citation type="submission" date="2020-08" db="EMBL/GenBank/DDBJ databases">
        <title>Plant Genome Project.</title>
        <authorList>
            <person name="Zhang R.-G."/>
        </authorList>
    </citation>
    <scope>NUCLEOTIDE SEQUENCE [LARGE SCALE GENOMIC DNA]</scope>
    <source>
        <tissue evidence="4">Rhizome</tissue>
    </source>
</reference>
<evidence type="ECO:0000313" key="4">
    <source>
        <dbReference type="EMBL" id="KAG6500274.1"/>
    </source>
</evidence>
<evidence type="ECO:0000256" key="1">
    <source>
        <dbReference type="ARBA" id="ARBA00022801"/>
    </source>
</evidence>
<accession>A0A8J5KXQ5</accession>
<evidence type="ECO:0000256" key="2">
    <source>
        <dbReference type="RuleBase" id="RU369070"/>
    </source>
</evidence>
<comment type="function">
    <text evidence="2">Hydrolyzes 3-hydroxyisobutyryl-CoA (HIBYL-CoA), a saline catabolite. Has high activity toward isobutyryl-CoA. Could be an isobutyryl-CoA dehydrogenase that functions in valine catabolism.</text>
</comment>
<dbReference type="SUPFAM" id="SSF52096">
    <property type="entry name" value="ClpP/crotonase"/>
    <property type="match status" value="1"/>
</dbReference>
<gene>
    <name evidence="4" type="ORF">ZIOFF_040117</name>
</gene>
<comment type="caution">
    <text evidence="4">The sequence shown here is derived from an EMBL/GenBank/DDBJ whole genome shotgun (WGS) entry which is preliminary data.</text>
</comment>
<comment type="pathway">
    <text evidence="2">Amino-acid degradation; L-valine degradation.</text>
</comment>
<comment type="similarity">
    <text evidence="2">Belongs to the enoyl-CoA hydratase/isomerase family.</text>
</comment>
<dbReference type="InterPro" id="IPR029045">
    <property type="entry name" value="ClpP/crotonase-like_dom_sf"/>
</dbReference>
<dbReference type="GO" id="GO:0003860">
    <property type="term" value="F:3-hydroxyisobutyryl-CoA hydrolase activity"/>
    <property type="evidence" value="ECO:0007669"/>
    <property type="project" value="UniProtKB-UniRule"/>
</dbReference>
<evidence type="ECO:0000313" key="5">
    <source>
        <dbReference type="Proteomes" id="UP000734854"/>
    </source>
</evidence>
<dbReference type="InterPro" id="IPR032259">
    <property type="entry name" value="HIBYL-CoA-H"/>
</dbReference>
<dbReference type="Gene3D" id="3.90.226.10">
    <property type="entry name" value="2-enoyl-CoA Hydratase, Chain A, domain 1"/>
    <property type="match status" value="1"/>
</dbReference>